<dbReference type="GO" id="GO:0000725">
    <property type="term" value="P:recombinational repair"/>
    <property type="evidence" value="ECO:0007669"/>
    <property type="project" value="TreeGrafter"/>
</dbReference>
<dbReference type="GO" id="GO:0043138">
    <property type="term" value="F:3'-5' DNA helicase activity"/>
    <property type="evidence" value="ECO:0007669"/>
    <property type="project" value="UniProtKB-EC"/>
</dbReference>
<dbReference type="EMBL" id="FUYL01000002">
    <property type="protein sequence ID" value="SKB33420.1"/>
    <property type="molecule type" value="Genomic_DNA"/>
</dbReference>
<dbReference type="InterPro" id="IPR000212">
    <property type="entry name" value="DNA_helicase_UvrD/REP"/>
</dbReference>
<dbReference type="Proteomes" id="UP000190339">
    <property type="component" value="Unassembled WGS sequence"/>
</dbReference>
<dbReference type="RefSeq" id="WP_079511397.1">
    <property type="nucleotide sequence ID" value="NZ_FUYL01000002.1"/>
</dbReference>
<organism evidence="12 13">
    <name type="scientific">Maribacter arcticus</name>
    <dbReference type="NCBI Taxonomy" id="561365"/>
    <lineage>
        <taxon>Bacteria</taxon>
        <taxon>Pseudomonadati</taxon>
        <taxon>Bacteroidota</taxon>
        <taxon>Flavobacteriia</taxon>
        <taxon>Flavobacteriales</taxon>
        <taxon>Flavobacteriaceae</taxon>
        <taxon>Maribacter</taxon>
    </lineage>
</organism>
<sequence length="1033" mass="119239">MSSNSFTIYNASAGSGKTYALAKVYLKIILASPQNFRKILAITFTNKAVNEMKHRILNSLYEFSTTTSAKEASPLFNDIINETLFTFEDLPSLSKLRLKQILHNYAFFDISTIDKFTHRLIRTFAKDLKIPQNFEVVLDVDLLLQEAVERVIGKAGEDPEFTKVLLDFALEKIEDDRSWDIGFDLLKIGKLIFDENNAEHLKHLKDVEIGDFLKLKDKNQDIIRKNKFEIIENADSILDLFSNNNLEFTDFTGGYFPKLILKISRGEFITNFSAAWNQNFDTSKPYNKSTPDNIKSIIDSLHSEFSRLLKEIKSTIQKTSYLQNINRNIVPFALLNAIQKELKIIQEEKDQLSISEFNTLIAKEIKDQPAPFIYERLGEKYKHYFIDEFQDTSQMQWENLIPLIGNAMEGEDELGDTGSLFLVGDPKQAIYRWRGGKAEQFIELATQQKHPFTIESELVTLPKNYRSYAEIINFNNSFFQSISPFLENTMYQEFFKIGNQQEVNQKDGGYVNLLLLEEESDEQYALETLTAINKCLLQGYTYSDICIIIRKKKHGLLLANFLMQNKIPVVSSDSLLLSGSPKAIFLVQLIRYMVQPTELEIQFEILNFLSEEKEDRHAYIFENLNHLDTHLFEEYGFDASKLRQASVFDGLAYAIKIFNLIPNSDAHLSAFMDLVFDVEQKYGSDMQSFLDYWDKKGNSSSISTPENLDSVQIMTIHKSKGLEFPVVIFPYANSNVFEEIDPKLWLPVDKEEFLGFSEVLINKKQEVREYGEFESLLYDLDHQKLQLDTFNLLYVVLTRAVNALFIISSNNLDKKGDHNPNYYSGLFIHFLKNKGLYTQGKLEYDFGELKSVETKRTPNIIQKNVPYIYTNKDRPDFKILALAGVLWDEGLDIAINQGNVIHTILGAIYTTADLERALQMAIQKGFIKEQEKEEIKAIVKSVIYHQDLSHFYETGFEVLNERDILMANGTIQRPDRVVLKGNHATIIDYKTGERNAKYRNQLNTYAENFSNMGYIIDHKIIVYINTEIQLEYI</sequence>
<reference evidence="13" key="1">
    <citation type="submission" date="2017-02" db="EMBL/GenBank/DDBJ databases">
        <authorList>
            <person name="Varghese N."/>
            <person name="Submissions S."/>
        </authorList>
    </citation>
    <scope>NUCLEOTIDE SEQUENCE [LARGE SCALE GENOMIC DNA]</scope>
    <source>
        <strain evidence="13">DSM 23546</strain>
    </source>
</reference>
<dbReference type="PANTHER" id="PTHR11070:SF67">
    <property type="entry name" value="DNA 3'-5' HELICASE"/>
    <property type="match status" value="1"/>
</dbReference>
<dbReference type="GO" id="GO:0004527">
    <property type="term" value="F:exonuclease activity"/>
    <property type="evidence" value="ECO:0007669"/>
    <property type="project" value="UniProtKB-KW"/>
</dbReference>
<protein>
    <recommendedName>
        <fullName evidence="7">DNA 3'-5' helicase</fullName>
        <ecNumber evidence="7">5.6.2.4</ecNumber>
    </recommendedName>
</protein>
<dbReference type="InterPro" id="IPR014017">
    <property type="entry name" value="DNA_helicase_UvrD-like_C"/>
</dbReference>
<keyword evidence="13" id="KW-1185">Reference proteome</keyword>
<evidence type="ECO:0000256" key="9">
    <source>
        <dbReference type="PROSITE-ProRule" id="PRU00560"/>
    </source>
</evidence>
<dbReference type="GO" id="GO:0005524">
    <property type="term" value="F:ATP binding"/>
    <property type="evidence" value="ECO:0007669"/>
    <property type="project" value="UniProtKB-UniRule"/>
</dbReference>
<dbReference type="GO" id="GO:0003677">
    <property type="term" value="F:DNA binding"/>
    <property type="evidence" value="ECO:0007669"/>
    <property type="project" value="InterPro"/>
</dbReference>
<keyword evidence="1 9" id="KW-0547">Nucleotide-binding</keyword>
<dbReference type="Pfam" id="PF12705">
    <property type="entry name" value="PDDEXK_1"/>
    <property type="match status" value="1"/>
</dbReference>
<dbReference type="Gene3D" id="3.40.50.300">
    <property type="entry name" value="P-loop containing nucleotide triphosphate hydrolases"/>
    <property type="match status" value="4"/>
</dbReference>
<feature type="domain" description="UvrD-like helicase ATP-binding" evidence="10">
    <location>
        <begin position="1"/>
        <end position="468"/>
    </location>
</feature>
<dbReference type="SUPFAM" id="SSF52540">
    <property type="entry name" value="P-loop containing nucleoside triphosphate hydrolases"/>
    <property type="match status" value="1"/>
</dbReference>
<dbReference type="PROSITE" id="PS51198">
    <property type="entry name" value="UVRD_HELICASE_ATP_BIND"/>
    <property type="match status" value="1"/>
</dbReference>
<evidence type="ECO:0000256" key="4">
    <source>
        <dbReference type="ARBA" id="ARBA00022840"/>
    </source>
</evidence>
<keyword evidence="4 9" id="KW-0067">ATP-binding</keyword>
<dbReference type="AlphaFoldDB" id="A0A1T5AES7"/>
<keyword evidence="12" id="KW-0540">Nuclease</keyword>
<dbReference type="Pfam" id="PF00580">
    <property type="entry name" value="UvrD-helicase"/>
    <property type="match status" value="1"/>
</dbReference>
<dbReference type="Pfam" id="PF13361">
    <property type="entry name" value="UvrD_C"/>
    <property type="match status" value="2"/>
</dbReference>
<dbReference type="InterPro" id="IPR014016">
    <property type="entry name" value="UvrD-like_ATP-bd"/>
</dbReference>
<feature type="domain" description="UvrD-like helicase C-terminal" evidence="11">
    <location>
        <begin position="469"/>
        <end position="721"/>
    </location>
</feature>
<dbReference type="OrthoDB" id="9810135at2"/>
<evidence type="ECO:0000256" key="7">
    <source>
        <dbReference type="ARBA" id="ARBA00034808"/>
    </source>
</evidence>
<comment type="catalytic activity">
    <reaction evidence="8">
        <text>ATP + H2O = ADP + phosphate + H(+)</text>
        <dbReference type="Rhea" id="RHEA:13065"/>
        <dbReference type="ChEBI" id="CHEBI:15377"/>
        <dbReference type="ChEBI" id="CHEBI:15378"/>
        <dbReference type="ChEBI" id="CHEBI:30616"/>
        <dbReference type="ChEBI" id="CHEBI:43474"/>
        <dbReference type="ChEBI" id="CHEBI:456216"/>
        <dbReference type="EC" id="5.6.2.4"/>
    </reaction>
</comment>
<gene>
    <name evidence="12" type="ORF">SAMN05660866_00896</name>
</gene>
<dbReference type="InterPro" id="IPR027417">
    <property type="entry name" value="P-loop_NTPase"/>
</dbReference>
<keyword evidence="2 9" id="KW-0378">Hydrolase</keyword>
<dbReference type="EC" id="5.6.2.4" evidence="7"/>
<evidence type="ECO:0000256" key="6">
    <source>
        <dbReference type="ARBA" id="ARBA00034617"/>
    </source>
</evidence>
<dbReference type="PANTHER" id="PTHR11070">
    <property type="entry name" value="UVRD / RECB / PCRA DNA HELICASE FAMILY MEMBER"/>
    <property type="match status" value="1"/>
</dbReference>
<evidence type="ECO:0000313" key="12">
    <source>
        <dbReference type="EMBL" id="SKB33420.1"/>
    </source>
</evidence>
<dbReference type="InterPro" id="IPR038726">
    <property type="entry name" value="PDDEXK_AddAB-type"/>
</dbReference>
<name>A0A1T5AES7_9FLAO</name>
<dbReference type="PROSITE" id="PS51217">
    <property type="entry name" value="UVRD_HELICASE_CTER"/>
    <property type="match status" value="1"/>
</dbReference>
<proteinExistence type="predicted"/>
<evidence type="ECO:0000256" key="3">
    <source>
        <dbReference type="ARBA" id="ARBA00022806"/>
    </source>
</evidence>
<evidence type="ECO:0000259" key="10">
    <source>
        <dbReference type="PROSITE" id="PS51198"/>
    </source>
</evidence>
<feature type="binding site" evidence="9">
    <location>
        <begin position="11"/>
        <end position="18"/>
    </location>
    <ligand>
        <name>ATP</name>
        <dbReference type="ChEBI" id="CHEBI:30616"/>
    </ligand>
</feature>
<evidence type="ECO:0000313" key="13">
    <source>
        <dbReference type="Proteomes" id="UP000190339"/>
    </source>
</evidence>
<evidence type="ECO:0000256" key="5">
    <source>
        <dbReference type="ARBA" id="ARBA00023235"/>
    </source>
</evidence>
<keyword evidence="5" id="KW-0413">Isomerase</keyword>
<evidence type="ECO:0000256" key="8">
    <source>
        <dbReference type="ARBA" id="ARBA00048988"/>
    </source>
</evidence>
<keyword evidence="3 9" id="KW-0347">Helicase</keyword>
<evidence type="ECO:0000259" key="11">
    <source>
        <dbReference type="PROSITE" id="PS51217"/>
    </source>
</evidence>
<keyword evidence="12" id="KW-0269">Exonuclease</keyword>
<comment type="catalytic activity">
    <reaction evidence="6">
        <text>Couples ATP hydrolysis with the unwinding of duplex DNA by translocating in the 3'-5' direction.</text>
        <dbReference type="EC" id="5.6.2.4"/>
    </reaction>
</comment>
<accession>A0A1T5AES7</accession>
<evidence type="ECO:0000256" key="2">
    <source>
        <dbReference type="ARBA" id="ARBA00022801"/>
    </source>
</evidence>
<evidence type="ECO:0000256" key="1">
    <source>
        <dbReference type="ARBA" id="ARBA00022741"/>
    </source>
</evidence>
<dbReference type="GO" id="GO:0005829">
    <property type="term" value="C:cytosol"/>
    <property type="evidence" value="ECO:0007669"/>
    <property type="project" value="TreeGrafter"/>
</dbReference>
<dbReference type="STRING" id="561365.SAMN05660866_00896"/>